<organism evidence="2 3">
    <name type="scientific">Enterobacter roggenkampii</name>
    <dbReference type="NCBI Taxonomy" id="1812935"/>
    <lineage>
        <taxon>Bacteria</taxon>
        <taxon>Pseudomonadati</taxon>
        <taxon>Pseudomonadota</taxon>
        <taxon>Gammaproteobacteria</taxon>
        <taxon>Enterobacterales</taxon>
        <taxon>Enterobacteriaceae</taxon>
        <taxon>Enterobacter</taxon>
        <taxon>Enterobacter cloacae complex</taxon>
    </lineage>
</organism>
<comment type="caution">
    <text evidence="2">The sequence shown here is derived from an EMBL/GenBank/DDBJ whole genome shotgun (WGS) entry which is preliminary data.</text>
</comment>
<feature type="transmembrane region" description="Helical" evidence="1">
    <location>
        <begin position="27"/>
        <end position="49"/>
    </location>
</feature>
<evidence type="ECO:0000256" key="1">
    <source>
        <dbReference type="SAM" id="Phobius"/>
    </source>
</evidence>
<dbReference type="EMBL" id="JAFKCP010000001">
    <property type="protein sequence ID" value="MBU3765077.1"/>
    <property type="molecule type" value="Genomic_DNA"/>
</dbReference>
<keyword evidence="1" id="KW-1133">Transmembrane helix</keyword>
<evidence type="ECO:0000313" key="3">
    <source>
        <dbReference type="Proteomes" id="UP000813349"/>
    </source>
</evidence>
<name>A0ABD4R018_9ENTR</name>
<keyword evidence="1" id="KW-0812">Transmembrane</keyword>
<dbReference type="Proteomes" id="UP000813349">
    <property type="component" value="Unassembled WGS sequence"/>
</dbReference>
<keyword evidence="1" id="KW-0472">Membrane</keyword>
<accession>A0ABD4R018</accession>
<gene>
    <name evidence="2" type="ORF">J0A64_00405</name>
</gene>
<sequence>MLVGLLTVPIAKMFSIKSSSIKRILSIIYWFVFSWALYVIGFIVTYFVFGDDEATLIDLKPAIAVASLVVASIHTGLFLEILNKEEVSN</sequence>
<feature type="transmembrane region" description="Helical" evidence="1">
    <location>
        <begin position="61"/>
        <end position="82"/>
    </location>
</feature>
<dbReference type="AlphaFoldDB" id="A0ABD4R018"/>
<dbReference type="RefSeq" id="WP_021240783.1">
    <property type="nucleotide sequence ID" value="NZ_CP045317.1"/>
</dbReference>
<protein>
    <submittedName>
        <fullName evidence="2">Uncharacterized protein</fullName>
    </submittedName>
</protein>
<reference evidence="2 3" key="1">
    <citation type="journal article" date="2021" name="Clin. Infect. Dis.">
        <title>Rapid development of cefiderocol resistance in carbapenem-resistant Enterobacter cloacae during therapy is associated with heterogeneous mutations in the catecholate siderophore receptor cira.</title>
        <authorList>
            <person name="Klein S."/>
            <person name="Boutin S."/>
            <person name="Kocer K."/>
            <person name="Fiedler M.O."/>
            <person name="Storzinger D."/>
            <person name="Weigand M.A."/>
            <person name="Tan B."/>
            <person name="Richter D."/>
            <person name="Rupp C."/>
            <person name="Mieth M."/>
            <person name="Mehrabi A."/>
            <person name="Hackert T."/>
            <person name="Zimmermann S."/>
            <person name="Heeg K."/>
            <person name="Nurjadi D."/>
        </authorList>
    </citation>
    <scope>NUCLEOTIDE SEQUENCE [LARGE SCALE GENOMIC DNA]</scope>
    <source>
        <strain evidence="2 3">BK34275</strain>
    </source>
</reference>
<proteinExistence type="predicted"/>
<evidence type="ECO:0000313" key="2">
    <source>
        <dbReference type="EMBL" id="MBU3765077.1"/>
    </source>
</evidence>